<keyword evidence="3 8" id="KW-0560">Oxidoreductase</keyword>
<comment type="caution">
    <text evidence="8">The sequence shown here is derived from an EMBL/GenBank/DDBJ whole genome shotgun (WGS) entry which is preliminary data.</text>
</comment>
<accession>A0A839E1F0</accession>
<evidence type="ECO:0000256" key="1">
    <source>
        <dbReference type="ARBA" id="ARBA00022714"/>
    </source>
</evidence>
<proteinExistence type="predicted"/>
<evidence type="ECO:0000256" key="2">
    <source>
        <dbReference type="ARBA" id="ARBA00022723"/>
    </source>
</evidence>
<dbReference type="CDD" id="cd03529">
    <property type="entry name" value="Rieske_NirD"/>
    <property type="match status" value="1"/>
</dbReference>
<dbReference type="RefSeq" id="WP_182544000.1">
    <property type="nucleotide sequence ID" value="NZ_JACGWZ010000002.1"/>
</dbReference>
<dbReference type="AlphaFoldDB" id="A0A839E1F0"/>
<dbReference type="Gene3D" id="2.102.10.10">
    <property type="entry name" value="Rieske [2Fe-2S] iron-sulphur domain"/>
    <property type="match status" value="1"/>
</dbReference>
<feature type="domain" description="Rieske" evidence="7">
    <location>
        <begin position="4"/>
        <end position="104"/>
    </location>
</feature>
<reference evidence="8 9" key="1">
    <citation type="submission" date="2020-07" db="EMBL/GenBank/DDBJ databases">
        <title>Sequencing the genomes of 1000 actinobacteria strains.</title>
        <authorList>
            <person name="Klenk H.-P."/>
        </authorList>
    </citation>
    <scope>NUCLEOTIDE SEQUENCE [LARGE SCALE GENOMIC DNA]</scope>
    <source>
        <strain evidence="8 9">DSM 45975</strain>
    </source>
</reference>
<evidence type="ECO:0000256" key="6">
    <source>
        <dbReference type="ARBA" id="ARBA00023063"/>
    </source>
</evidence>
<dbReference type="GO" id="GO:0016705">
    <property type="term" value="F:oxidoreductase activity, acting on paired donors, with incorporation or reduction of molecular oxygen"/>
    <property type="evidence" value="ECO:0007669"/>
    <property type="project" value="UniProtKB-ARBA"/>
</dbReference>
<dbReference type="InterPro" id="IPR017941">
    <property type="entry name" value="Rieske_2Fe-2S"/>
</dbReference>
<evidence type="ECO:0000256" key="4">
    <source>
        <dbReference type="ARBA" id="ARBA00023004"/>
    </source>
</evidence>
<keyword evidence="1" id="KW-0001">2Fe-2S</keyword>
<evidence type="ECO:0000256" key="3">
    <source>
        <dbReference type="ARBA" id="ARBA00023002"/>
    </source>
</evidence>
<keyword evidence="4" id="KW-0408">Iron</keyword>
<dbReference type="PANTHER" id="PTHR40562:SF1">
    <property type="entry name" value="NITRITE REDUCTASE (NADH) SMALL SUBUNIT"/>
    <property type="match status" value="1"/>
</dbReference>
<dbReference type="EC" id="1.7.1.15" evidence="8"/>
<dbReference type="GO" id="GO:0004497">
    <property type="term" value="F:monooxygenase activity"/>
    <property type="evidence" value="ECO:0007669"/>
    <property type="project" value="UniProtKB-ARBA"/>
</dbReference>
<dbReference type="Pfam" id="PF13806">
    <property type="entry name" value="Rieske_2"/>
    <property type="match status" value="1"/>
</dbReference>
<keyword evidence="5" id="KW-0411">Iron-sulfur</keyword>
<dbReference type="SUPFAM" id="SSF50022">
    <property type="entry name" value="ISP domain"/>
    <property type="match status" value="1"/>
</dbReference>
<dbReference type="GO" id="GO:0046872">
    <property type="term" value="F:metal ion binding"/>
    <property type="evidence" value="ECO:0007669"/>
    <property type="project" value="UniProtKB-KW"/>
</dbReference>
<dbReference type="EMBL" id="JACGWZ010000002">
    <property type="protein sequence ID" value="MBA8824788.1"/>
    <property type="molecule type" value="Genomic_DNA"/>
</dbReference>
<evidence type="ECO:0000313" key="9">
    <source>
        <dbReference type="Proteomes" id="UP000569329"/>
    </source>
</evidence>
<name>A0A839E1F0_9PSEU</name>
<evidence type="ECO:0000259" key="7">
    <source>
        <dbReference type="PROSITE" id="PS51296"/>
    </source>
</evidence>
<dbReference type="Proteomes" id="UP000569329">
    <property type="component" value="Unassembled WGS sequence"/>
</dbReference>
<dbReference type="GO" id="GO:0106316">
    <property type="term" value="F:nitrite reductase (NADH) activity"/>
    <property type="evidence" value="ECO:0007669"/>
    <property type="project" value="UniProtKB-EC"/>
</dbReference>
<organism evidence="8 9">
    <name type="scientific">Halosaccharopolyspora lacisalsi</name>
    <dbReference type="NCBI Taxonomy" id="1000566"/>
    <lineage>
        <taxon>Bacteria</taxon>
        <taxon>Bacillati</taxon>
        <taxon>Actinomycetota</taxon>
        <taxon>Actinomycetes</taxon>
        <taxon>Pseudonocardiales</taxon>
        <taxon>Pseudonocardiaceae</taxon>
        <taxon>Halosaccharopolyspora</taxon>
    </lineage>
</organism>
<dbReference type="NCBIfam" id="TIGR02378">
    <property type="entry name" value="nirD_assim_sml"/>
    <property type="match status" value="1"/>
</dbReference>
<dbReference type="InterPro" id="IPR036922">
    <property type="entry name" value="Rieske_2Fe-2S_sf"/>
</dbReference>
<evidence type="ECO:0000313" key="8">
    <source>
        <dbReference type="EMBL" id="MBA8824788.1"/>
    </source>
</evidence>
<dbReference type="GO" id="GO:0051537">
    <property type="term" value="F:2 iron, 2 sulfur cluster binding"/>
    <property type="evidence" value="ECO:0007669"/>
    <property type="project" value="UniProtKB-KW"/>
</dbReference>
<dbReference type="InterPro" id="IPR017881">
    <property type="entry name" value="NirD"/>
</dbReference>
<gene>
    <name evidence="8" type="ORF">FHX42_002135</name>
</gene>
<dbReference type="PROSITE" id="PS51300">
    <property type="entry name" value="NIRD"/>
    <property type="match status" value="1"/>
</dbReference>
<protein>
    <submittedName>
        <fullName evidence="8">Nitrite reductase (NADH) small subunit</fullName>
        <ecNumber evidence="8">1.7.1.15</ecNumber>
    </submittedName>
</protein>
<evidence type="ECO:0000256" key="5">
    <source>
        <dbReference type="ARBA" id="ARBA00023014"/>
    </source>
</evidence>
<keyword evidence="9" id="KW-1185">Reference proteome</keyword>
<keyword evidence="2" id="KW-0479">Metal-binding</keyword>
<sequence length="107" mass="11143">MKWHRVCTAAALPPEYGVAALLGEDGAAVFRTAGDGLFAVGNVDPFSGAGVISRGIVGDRDGEPTVSSPMHKHVFSLRTGTCLDEPSVALPTYPVRYRGGDVEVGLT</sequence>
<dbReference type="GO" id="GO:0042128">
    <property type="term" value="P:nitrate assimilation"/>
    <property type="evidence" value="ECO:0007669"/>
    <property type="project" value="UniProtKB-KW"/>
</dbReference>
<keyword evidence="6" id="KW-0534">Nitrate assimilation</keyword>
<dbReference type="PANTHER" id="PTHR40562">
    <property type="match status" value="1"/>
</dbReference>
<dbReference type="PROSITE" id="PS51296">
    <property type="entry name" value="RIESKE"/>
    <property type="match status" value="1"/>
</dbReference>
<dbReference type="InterPro" id="IPR012748">
    <property type="entry name" value="Rieske-like_NirD"/>
</dbReference>